<keyword evidence="4" id="KW-1185">Reference proteome</keyword>
<sequence>MKQRTTSLFAIGILALALTTSSVYANNEVNPTITYVTTNQEAPKKLIISGNVEVTLVQDHDSKKLYNNDGTAKARVYTSDDAIYVSTKKNSETAKITLYVGNIYRIDVAGNAVVNTKNTLNAQHLQIIIQDNAKADISSKTESLFTKLSNESALKLNGSTQLHAVSTNELASLNTKDFKAAKTEVEKRNSADYAKSK</sequence>
<dbReference type="Pfam" id="PF10988">
    <property type="entry name" value="DUF2807"/>
    <property type="match status" value="1"/>
</dbReference>
<dbReference type="InterPro" id="IPR021255">
    <property type="entry name" value="DUF2807"/>
</dbReference>
<name>A0ABW9JD82_9SPHI</name>
<gene>
    <name evidence="3" type="ORF">E6A44_019665</name>
</gene>
<evidence type="ECO:0000313" key="4">
    <source>
        <dbReference type="Proteomes" id="UP001517247"/>
    </source>
</evidence>
<organism evidence="3 4">
    <name type="scientific">Pedobacter ureilyticus</name>
    <dbReference type="NCBI Taxonomy" id="1393051"/>
    <lineage>
        <taxon>Bacteria</taxon>
        <taxon>Pseudomonadati</taxon>
        <taxon>Bacteroidota</taxon>
        <taxon>Sphingobacteriia</taxon>
        <taxon>Sphingobacteriales</taxon>
        <taxon>Sphingobacteriaceae</taxon>
        <taxon>Pedobacter</taxon>
    </lineage>
</organism>
<feature type="chain" id="PRO_5047464654" evidence="1">
    <location>
        <begin position="26"/>
        <end position="197"/>
    </location>
</feature>
<feature type="domain" description="Putative auto-transporter adhesin head GIN" evidence="2">
    <location>
        <begin position="44"/>
        <end position="193"/>
    </location>
</feature>
<reference evidence="3 4" key="1">
    <citation type="submission" date="2024-12" db="EMBL/GenBank/DDBJ databases">
        <authorList>
            <person name="Hu S."/>
        </authorList>
    </citation>
    <scope>NUCLEOTIDE SEQUENCE [LARGE SCALE GENOMIC DNA]</scope>
    <source>
        <strain evidence="3 4">THG-T11</strain>
    </source>
</reference>
<evidence type="ECO:0000256" key="1">
    <source>
        <dbReference type="SAM" id="SignalP"/>
    </source>
</evidence>
<accession>A0ABW9JD82</accession>
<comment type="caution">
    <text evidence="3">The sequence shown here is derived from an EMBL/GenBank/DDBJ whole genome shotgun (WGS) entry which is preliminary data.</text>
</comment>
<proteinExistence type="predicted"/>
<evidence type="ECO:0000259" key="2">
    <source>
        <dbReference type="Pfam" id="PF10988"/>
    </source>
</evidence>
<feature type="signal peptide" evidence="1">
    <location>
        <begin position="1"/>
        <end position="25"/>
    </location>
</feature>
<dbReference type="Gene3D" id="2.160.20.120">
    <property type="match status" value="1"/>
</dbReference>
<dbReference type="EMBL" id="SSHJ02000011">
    <property type="protein sequence ID" value="MFN0257812.1"/>
    <property type="molecule type" value="Genomic_DNA"/>
</dbReference>
<dbReference type="Proteomes" id="UP001517247">
    <property type="component" value="Unassembled WGS sequence"/>
</dbReference>
<protein>
    <submittedName>
        <fullName evidence="3">GIN domain-containing protein</fullName>
    </submittedName>
</protein>
<evidence type="ECO:0000313" key="3">
    <source>
        <dbReference type="EMBL" id="MFN0257812.1"/>
    </source>
</evidence>
<keyword evidence="1" id="KW-0732">Signal</keyword>
<dbReference type="RefSeq" id="WP_138724889.1">
    <property type="nucleotide sequence ID" value="NZ_SSHJ02000011.1"/>
</dbReference>